<evidence type="ECO:0000313" key="1">
    <source>
        <dbReference type="EMBL" id="KAJ3473541.1"/>
    </source>
</evidence>
<dbReference type="Proteomes" id="UP001212997">
    <property type="component" value="Unassembled WGS sequence"/>
</dbReference>
<proteinExistence type="predicted"/>
<keyword evidence="2" id="KW-1185">Reference proteome</keyword>
<accession>A0AAD5YBX4</accession>
<comment type="caution">
    <text evidence="1">The sequence shown here is derived from an EMBL/GenBank/DDBJ whole genome shotgun (WGS) entry which is preliminary data.</text>
</comment>
<gene>
    <name evidence="1" type="ORF">NLI96_g12950</name>
</gene>
<reference evidence="1" key="1">
    <citation type="submission" date="2022-07" db="EMBL/GenBank/DDBJ databases">
        <title>Genome Sequence of Physisporinus lineatus.</title>
        <authorList>
            <person name="Buettner E."/>
        </authorList>
    </citation>
    <scope>NUCLEOTIDE SEQUENCE</scope>
    <source>
        <strain evidence="1">VT162</strain>
    </source>
</reference>
<protein>
    <submittedName>
        <fullName evidence="1">Uncharacterized protein</fullName>
    </submittedName>
</protein>
<sequence>MANVQNALDYLRASRIGISSLISTLLYSGTPDPNDFLVSDLISFISDHLFFSSLLSSHPEGNWRLGARTDEEPLRKINREAVSSGKWMAFCLFGRDRASRELDAGAEVGRSPEEDTMDPEEMEYWKDLDDILLESGKGEKSEEQERGKQYLIERRQKHLQVRATLMRAKLAVLLSTFMYSQLQQCNAFQSIMGIFLHSSWAPEKLIKVLNRIGVSISPSSILRAIHSLSTQTRNLIQSLGQTRLAAYAYDNFDVKFNTSLPTLADTRIHSFISLYSGLYFSA</sequence>
<name>A0AAD5YBX4_9APHY</name>
<organism evidence="1 2">
    <name type="scientific">Meripilus lineatus</name>
    <dbReference type="NCBI Taxonomy" id="2056292"/>
    <lineage>
        <taxon>Eukaryota</taxon>
        <taxon>Fungi</taxon>
        <taxon>Dikarya</taxon>
        <taxon>Basidiomycota</taxon>
        <taxon>Agaricomycotina</taxon>
        <taxon>Agaricomycetes</taxon>
        <taxon>Polyporales</taxon>
        <taxon>Meripilaceae</taxon>
        <taxon>Meripilus</taxon>
    </lineage>
</organism>
<dbReference type="AlphaFoldDB" id="A0AAD5YBX4"/>
<evidence type="ECO:0000313" key="2">
    <source>
        <dbReference type="Proteomes" id="UP001212997"/>
    </source>
</evidence>
<dbReference type="EMBL" id="JANAWD010001353">
    <property type="protein sequence ID" value="KAJ3473541.1"/>
    <property type="molecule type" value="Genomic_DNA"/>
</dbReference>